<dbReference type="RefSeq" id="WP_151022133.1">
    <property type="nucleotide sequence ID" value="NZ_BAAAEB010000007.1"/>
</dbReference>
<dbReference type="AlphaFoldDB" id="A0A849B668"/>
<proteinExistence type="predicted"/>
<name>A0A849B668_9BURK</name>
<dbReference type="Proteomes" id="UP000542973">
    <property type="component" value="Unassembled WGS sequence"/>
</dbReference>
<gene>
    <name evidence="1" type="ORF">HLB16_01020</name>
</gene>
<comment type="caution">
    <text evidence="1">The sequence shown here is derived from an EMBL/GenBank/DDBJ whole genome shotgun (WGS) entry which is preliminary data.</text>
</comment>
<organism evidence="1 2">
    <name type="scientific">Cupriavidus gilardii</name>
    <dbReference type="NCBI Taxonomy" id="82541"/>
    <lineage>
        <taxon>Bacteria</taxon>
        <taxon>Pseudomonadati</taxon>
        <taxon>Pseudomonadota</taxon>
        <taxon>Betaproteobacteria</taxon>
        <taxon>Burkholderiales</taxon>
        <taxon>Burkholderiaceae</taxon>
        <taxon>Cupriavidus</taxon>
    </lineage>
</organism>
<accession>A0A849B668</accession>
<reference evidence="1 2" key="1">
    <citation type="submission" date="2020-05" db="EMBL/GenBank/DDBJ databases">
        <title>MicrobeNet Type strains.</title>
        <authorList>
            <person name="Nicholson A.C."/>
        </authorList>
    </citation>
    <scope>NUCLEOTIDE SEQUENCE [LARGE SCALE GENOMIC DNA]</scope>
    <source>
        <strain evidence="1 2">ATCC 700815</strain>
    </source>
</reference>
<evidence type="ECO:0008006" key="3">
    <source>
        <dbReference type="Google" id="ProtNLM"/>
    </source>
</evidence>
<protein>
    <recommendedName>
        <fullName evidence="3">DUF3168 domain-containing protein</fullName>
    </recommendedName>
</protein>
<dbReference type="EMBL" id="JABEMD010000001">
    <property type="protein sequence ID" value="NNH09463.1"/>
    <property type="molecule type" value="Genomic_DNA"/>
</dbReference>
<sequence length="141" mass="15103">MNSIREQILRAVAARLSSAVAPVPVLRHPTTPVTRDTGPALLMFTEGDAITAHANNRVDRTLTIRCVAVARGEEAFDVADRLIVAAHAALMTDANVTGLALAIREIDGEWDAEDADAGAVALPARYEIRYRTNAQDLTQTG</sequence>
<evidence type="ECO:0000313" key="1">
    <source>
        <dbReference type="EMBL" id="NNH09463.1"/>
    </source>
</evidence>
<evidence type="ECO:0000313" key="2">
    <source>
        <dbReference type="Proteomes" id="UP000542973"/>
    </source>
</evidence>